<dbReference type="Proteomes" id="UP000198634">
    <property type="component" value="Unassembled WGS sequence"/>
</dbReference>
<keyword evidence="5" id="KW-1185">Reference proteome</keyword>
<evidence type="ECO:0000256" key="1">
    <source>
        <dbReference type="ARBA" id="ARBA00006484"/>
    </source>
</evidence>
<dbReference type="PANTHER" id="PTHR42760:SF133">
    <property type="entry name" value="3-OXOACYL-[ACYL-CARRIER-PROTEIN] REDUCTASE"/>
    <property type="match status" value="1"/>
</dbReference>
<dbReference type="GO" id="GO:0016616">
    <property type="term" value="F:oxidoreductase activity, acting on the CH-OH group of donors, NAD or NADP as acceptor"/>
    <property type="evidence" value="ECO:0007669"/>
    <property type="project" value="UniProtKB-ARBA"/>
</dbReference>
<dbReference type="InterPro" id="IPR002347">
    <property type="entry name" value="SDR_fam"/>
</dbReference>
<evidence type="ECO:0000256" key="2">
    <source>
        <dbReference type="ARBA" id="ARBA00023002"/>
    </source>
</evidence>
<dbReference type="SMART" id="SM00822">
    <property type="entry name" value="PKS_KR"/>
    <property type="match status" value="1"/>
</dbReference>
<reference evidence="4 5" key="1">
    <citation type="submission" date="2016-10" db="EMBL/GenBank/DDBJ databases">
        <authorList>
            <person name="de Groot N.N."/>
        </authorList>
    </citation>
    <scope>NUCLEOTIDE SEQUENCE [LARGE SCALE GENOMIC DNA]</scope>
    <source>
        <strain evidence="4 5">DSM 22007</strain>
    </source>
</reference>
<organism evidence="4 5">
    <name type="scientific">Thalassovita taeanensis</name>
    <dbReference type="NCBI Taxonomy" id="657014"/>
    <lineage>
        <taxon>Bacteria</taxon>
        <taxon>Pseudomonadati</taxon>
        <taxon>Pseudomonadota</taxon>
        <taxon>Alphaproteobacteria</taxon>
        <taxon>Rhodobacterales</taxon>
        <taxon>Roseobacteraceae</taxon>
        <taxon>Thalassovita</taxon>
    </lineage>
</organism>
<dbReference type="PANTHER" id="PTHR42760">
    <property type="entry name" value="SHORT-CHAIN DEHYDROGENASES/REDUCTASES FAMILY MEMBER"/>
    <property type="match status" value="1"/>
</dbReference>
<feature type="domain" description="Ketoreductase" evidence="3">
    <location>
        <begin position="13"/>
        <end position="195"/>
    </location>
</feature>
<evidence type="ECO:0000259" key="3">
    <source>
        <dbReference type="SMART" id="SM00822"/>
    </source>
</evidence>
<dbReference type="EMBL" id="FOEP01000022">
    <property type="protein sequence ID" value="SER05549.1"/>
    <property type="molecule type" value="Genomic_DNA"/>
</dbReference>
<dbReference type="OrthoDB" id="9789398at2"/>
<gene>
    <name evidence="4" type="ORF">SAMN04488092_12232</name>
</gene>
<proteinExistence type="inferred from homology"/>
<dbReference type="Gene3D" id="3.40.50.720">
    <property type="entry name" value="NAD(P)-binding Rossmann-like Domain"/>
    <property type="match status" value="1"/>
</dbReference>
<comment type="similarity">
    <text evidence="1">Belongs to the short-chain dehydrogenases/reductases (SDR) family.</text>
</comment>
<dbReference type="InterPro" id="IPR036291">
    <property type="entry name" value="NAD(P)-bd_dom_sf"/>
</dbReference>
<dbReference type="FunFam" id="3.40.50.720:FF:000084">
    <property type="entry name" value="Short-chain dehydrogenase reductase"/>
    <property type="match status" value="1"/>
</dbReference>
<dbReference type="STRING" id="657014.SAMN04488092_12232"/>
<dbReference type="AlphaFoldDB" id="A0A1H9L2R3"/>
<evidence type="ECO:0000313" key="4">
    <source>
        <dbReference type="EMBL" id="SER05549.1"/>
    </source>
</evidence>
<evidence type="ECO:0000313" key="5">
    <source>
        <dbReference type="Proteomes" id="UP000198634"/>
    </source>
</evidence>
<keyword evidence="2" id="KW-0560">Oxidoreductase</keyword>
<name>A0A1H9L2R3_9RHOB</name>
<dbReference type="SUPFAM" id="SSF51735">
    <property type="entry name" value="NAD(P)-binding Rossmann-fold domains"/>
    <property type="match status" value="1"/>
</dbReference>
<dbReference type="PRINTS" id="PR00080">
    <property type="entry name" value="SDRFAMILY"/>
</dbReference>
<dbReference type="RefSeq" id="WP_090271352.1">
    <property type="nucleotide sequence ID" value="NZ_FOEP01000022.1"/>
</dbReference>
<dbReference type="CDD" id="cd05233">
    <property type="entry name" value="SDR_c"/>
    <property type="match status" value="1"/>
</dbReference>
<dbReference type="PRINTS" id="PR00081">
    <property type="entry name" value="GDHRDH"/>
</dbReference>
<dbReference type="InterPro" id="IPR057326">
    <property type="entry name" value="KR_dom"/>
</dbReference>
<dbReference type="Pfam" id="PF13561">
    <property type="entry name" value="adh_short_C2"/>
    <property type="match status" value="1"/>
</dbReference>
<sequence length="256" mass="27002">MKQNVVFKDLAGKSVFVTGGGSGIGASLTEGFLAQGAKVAFVQRSDAGAFVDRMAETYGAAPLFLPCDITDVSALKDCLSQAAARHGPVSALVNNAANDARHTLAETTVEAWDKGMAINLRPHFFTAQAVAEGMRKLGGGSIINFSSISYMMGNGGYPGYMAAKAGITGVTRALARELGPDNIRVNALMPGWVLTERQKELWATPEDLKAHLEKQCLKHHLTPEDVVDTTLFLASDASKMMTAQALVVDGGVVMTG</sequence>
<protein>
    <submittedName>
        <fullName evidence="4">NAD(P)-dependent dehydrogenase, short-chain alcohol dehydrogenase family</fullName>
    </submittedName>
</protein>
<accession>A0A1H9L2R3</accession>